<keyword evidence="3 6" id="KW-0812">Transmembrane</keyword>
<evidence type="ECO:0000256" key="2">
    <source>
        <dbReference type="ARBA" id="ARBA00005587"/>
    </source>
</evidence>
<dbReference type="PANTHER" id="PTHR31123">
    <property type="entry name" value="ACCUMULATION OF DYADS PROTEIN 2-RELATED"/>
    <property type="match status" value="1"/>
</dbReference>
<feature type="transmembrane region" description="Helical" evidence="6">
    <location>
        <begin position="115"/>
        <end position="136"/>
    </location>
</feature>
<name>A0A8H5FWF7_9AGAR</name>
<dbReference type="InterPro" id="IPR051633">
    <property type="entry name" value="AceTr"/>
</dbReference>
<dbReference type="EMBL" id="JAACJM010000071">
    <property type="protein sequence ID" value="KAF5351298.1"/>
    <property type="molecule type" value="Genomic_DNA"/>
</dbReference>
<dbReference type="Pfam" id="PF01184">
    <property type="entry name" value="Gpr1_Fun34_YaaH"/>
    <property type="match status" value="1"/>
</dbReference>
<comment type="similarity">
    <text evidence="2">Belongs to the acetate uptake transporter (AceTr) (TC 2.A.96) family.</text>
</comment>
<comment type="subcellular location">
    <subcellularLocation>
        <location evidence="1">Membrane</location>
        <topology evidence="1">Multi-pass membrane protein</topology>
    </subcellularLocation>
</comment>
<organism evidence="7 8">
    <name type="scientific">Tetrapyrgos nigripes</name>
    <dbReference type="NCBI Taxonomy" id="182062"/>
    <lineage>
        <taxon>Eukaryota</taxon>
        <taxon>Fungi</taxon>
        <taxon>Dikarya</taxon>
        <taxon>Basidiomycota</taxon>
        <taxon>Agaricomycotina</taxon>
        <taxon>Agaricomycetes</taxon>
        <taxon>Agaricomycetidae</taxon>
        <taxon>Agaricales</taxon>
        <taxon>Marasmiineae</taxon>
        <taxon>Marasmiaceae</taxon>
        <taxon>Tetrapyrgos</taxon>
    </lineage>
</organism>
<gene>
    <name evidence="7" type="ORF">D9758_008000</name>
</gene>
<proteinExistence type="inferred from homology"/>
<dbReference type="Proteomes" id="UP000559256">
    <property type="component" value="Unassembled WGS sequence"/>
</dbReference>
<feature type="transmembrane region" description="Helical" evidence="6">
    <location>
        <begin position="157"/>
        <end position="180"/>
    </location>
</feature>
<evidence type="ECO:0000256" key="3">
    <source>
        <dbReference type="ARBA" id="ARBA00022692"/>
    </source>
</evidence>
<comment type="caution">
    <text evidence="7">The sequence shown here is derived from an EMBL/GenBank/DDBJ whole genome shotgun (WGS) entry which is preliminary data.</text>
</comment>
<evidence type="ECO:0000256" key="1">
    <source>
        <dbReference type="ARBA" id="ARBA00004141"/>
    </source>
</evidence>
<dbReference type="NCBIfam" id="NF038013">
    <property type="entry name" value="AceTr_1"/>
    <property type="match status" value="1"/>
</dbReference>
<feature type="transmembrane region" description="Helical" evidence="6">
    <location>
        <begin position="63"/>
        <end position="82"/>
    </location>
</feature>
<evidence type="ECO:0000313" key="8">
    <source>
        <dbReference type="Proteomes" id="UP000559256"/>
    </source>
</evidence>
<feature type="transmembrane region" description="Helical" evidence="6">
    <location>
        <begin position="89"/>
        <end position="109"/>
    </location>
</feature>
<dbReference type="InterPro" id="IPR000791">
    <property type="entry name" value="Gpr1/Fun34/SatP-like"/>
</dbReference>
<feature type="transmembrane region" description="Helical" evidence="6">
    <location>
        <begin position="186"/>
        <end position="209"/>
    </location>
</feature>
<evidence type="ECO:0000256" key="4">
    <source>
        <dbReference type="ARBA" id="ARBA00022989"/>
    </source>
</evidence>
<dbReference type="AlphaFoldDB" id="A0A8H5FWF7"/>
<evidence type="ECO:0000313" key="7">
    <source>
        <dbReference type="EMBL" id="KAF5351298.1"/>
    </source>
</evidence>
<sequence>MPTSTSGNNVNDIEKGPIQHLENSHSTHYRPPIQLSPEQYEQLFLQPRDRAPSSLTIRFGNPTAIGIISHLLSLTPTAAYLMRWGGADATSLVTMVGPYYFIGGLGLVLSGVMEWVLGNSFPSVVFISFGGFWLSLGTLNDPEHNIAGAYANGSAALAYNDGLMFYFAFWAVTCTVYFIVSLRTNVVFAIIFASLIFTFVCLAVGYARIGDGNTDSAFDWLKAAGACAWVCICAAWYLIVSLLFAAVEMPYTLPLGDFSGRVFRRRR</sequence>
<dbReference type="GO" id="GO:0015123">
    <property type="term" value="F:acetate transmembrane transporter activity"/>
    <property type="evidence" value="ECO:0007669"/>
    <property type="project" value="TreeGrafter"/>
</dbReference>
<dbReference type="OrthoDB" id="3648309at2759"/>
<keyword evidence="4 6" id="KW-1133">Transmembrane helix</keyword>
<evidence type="ECO:0000256" key="5">
    <source>
        <dbReference type="ARBA" id="ARBA00023136"/>
    </source>
</evidence>
<keyword evidence="8" id="KW-1185">Reference proteome</keyword>
<accession>A0A8H5FWF7</accession>
<evidence type="ECO:0000256" key="6">
    <source>
        <dbReference type="SAM" id="Phobius"/>
    </source>
</evidence>
<feature type="transmembrane region" description="Helical" evidence="6">
    <location>
        <begin position="221"/>
        <end position="247"/>
    </location>
</feature>
<keyword evidence="5 6" id="KW-0472">Membrane</keyword>
<protein>
    <submittedName>
        <fullName evidence="7">Uncharacterized protein</fullName>
    </submittedName>
</protein>
<dbReference type="GO" id="GO:0005886">
    <property type="term" value="C:plasma membrane"/>
    <property type="evidence" value="ECO:0007669"/>
    <property type="project" value="TreeGrafter"/>
</dbReference>
<dbReference type="PANTHER" id="PTHR31123:SF4">
    <property type="entry name" value="PROTEIN ALCS"/>
    <property type="match status" value="1"/>
</dbReference>
<reference evidence="7 8" key="1">
    <citation type="journal article" date="2020" name="ISME J.">
        <title>Uncovering the hidden diversity of litter-decomposition mechanisms in mushroom-forming fungi.</title>
        <authorList>
            <person name="Floudas D."/>
            <person name="Bentzer J."/>
            <person name="Ahren D."/>
            <person name="Johansson T."/>
            <person name="Persson P."/>
            <person name="Tunlid A."/>
        </authorList>
    </citation>
    <scope>NUCLEOTIDE SEQUENCE [LARGE SCALE GENOMIC DNA]</scope>
    <source>
        <strain evidence="7 8">CBS 291.85</strain>
    </source>
</reference>